<evidence type="ECO:0000259" key="1">
    <source>
        <dbReference type="Pfam" id="PF03374"/>
    </source>
</evidence>
<reference evidence="2" key="1">
    <citation type="submission" date="2013-10" db="EMBL/GenBank/DDBJ databases">
        <title>Draft genome sequence of Clostridium botulinum type B strain Osaka05.</title>
        <authorList>
            <person name="Sakaguchi Y."/>
            <person name="Hosomi K."/>
            <person name="Uchiyama J."/>
            <person name="Ogura Y."/>
            <person name="Sakaguchi M."/>
            <person name="Kohda T."/>
            <person name="Mukamoto M."/>
            <person name="Misawa N."/>
            <person name="Matsuzaki S."/>
            <person name="Hayashi T."/>
            <person name="Kozaki S."/>
        </authorList>
    </citation>
    <scope>NUCLEOTIDE SEQUENCE</scope>
    <source>
        <strain evidence="2">Osaka05</strain>
    </source>
</reference>
<feature type="domain" description="Antirepressor protein C-terminal" evidence="1">
    <location>
        <begin position="202"/>
        <end position="299"/>
    </location>
</feature>
<dbReference type="AlphaFoldDB" id="A0A060N3B6"/>
<dbReference type="HOGENOM" id="CLU_865212_0_0_9"/>
<protein>
    <submittedName>
        <fullName evidence="2">Antirepressor protein</fullName>
    </submittedName>
</protein>
<dbReference type="Pfam" id="PF03374">
    <property type="entry name" value="ANT"/>
    <property type="match status" value="1"/>
</dbReference>
<gene>
    <name evidence="2" type="ORF">CBO05P1_267</name>
</gene>
<dbReference type="GO" id="GO:0003677">
    <property type="term" value="F:DNA binding"/>
    <property type="evidence" value="ECO:0007669"/>
    <property type="project" value="InterPro"/>
</dbReference>
<name>A0A060N3B6_CLOBO</name>
<dbReference type="EMBL" id="BA000058">
    <property type="protein sequence ID" value="BAO04986.1"/>
    <property type="molecule type" value="Genomic_DNA"/>
</dbReference>
<proteinExistence type="predicted"/>
<evidence type="ECO:0000313" key="2">
    <source>
        <dbReference type="EMBL" id="BAO04986.1"/>
    </source>
</evidence>
<dbReference type="RefSeq" id="WP_051394100.1">
    <property type="nucleotide sequence ID" value="NZ_BA000058.1"/>
</dbReference>
<dbReference type="Proteomes" id="UP000054164">
    <property type="component" value="Unassembled WGS sequence"/>
</dbReference>
<dbReference type="InterPro" id="IPR005039">
    <property type="entry name" value="Ant_C"/>
</dbReference>
<accession>A0A060N3B6</accession>
<organism evidence="2">
    <name type="scientific">Clostridium botulinum B str. Osaka05</name>
    <dbReference type="NCBI Taxonomy" id="1407017"/>
    <lineage>
        <taxon>Bacteria</taxon>
        <taxon>Bacillati</taxon>
        <taxon>Bacillota</taxon>
        <taxon>Clostridia</taxon>
        <taxon>Eubacteriales</taxon>
        <taxon>Clostridiaceae</taxon>
        <taxon>Clostridium</taxon>
    </lineage>
</organism>
<sequence length="321" mass="37854">MKNEELKLFTDGKVKAGEREFTRLIGGFGKDKPMFLLWQAGELLGQETREVTQNFERNRNNFDERIDFIDLKSLITENDKTETVDITSFFKSIGITHHKYGRASQWLAFSFSGMMKLVKIATTKESWAIYDRFLENYFKTKAENKVMKKTLDEEKEFLTERKKFILGSMFMEQDEQKRMDLFRENETISNRIKEIDVVLNKEKVIQELQPKIKIADSVTHTNNCYDLGTIAKILNIKNMGRNNLFKWLKEKEILMDNNAPYQRYIKYFKVITVTNRYTNMANNKTLLRPNGVEYIVKKLIDDNKIITKPVNETLEELEQTA</sequence>